<dbReference type="PANTHER" id="PTHR23509:SF48">
    <property type="entry name" value="INTRACELLULAR PHOSPHOLIPASE A1"/>
    <property type="match status" value="1"/>
</dbReference>
<feature type="compositionally biased region" description="Polar residues" evidence="2">
    <location>
        <begin position="310"/>
        <end position="322"/>
    </location>
</feature>
<accession>A0A158QE50</accession>
<evidence type="ECO:0000313" key="6">
    <source>
        <dbReference type="WBParaSite" id="HDID_0000688201-mRNA-1"/>
    </source>
</evidence>
<dbReference type="STRING" id="6216.A0A158QE50"/>
<comment type="similarity">
    <text evidence="1">Belongs to the PA-PLA1 family.</text>
</comment>
<dbReference type="OrthoDB" id="6253823at2759"/>
<dbReference type="GO" id="GO:0004620">
    <property type="term" value="F:phospholipase activity"/>
    <property type="evidence" value="ECO:0007669"/>
    <property type="project" value="TreeGrafter"/>
</dbReference>
<proteinExistence type="inferred from homology"/>
<reference evidence="4 5" key="2">
    <citation type="submission" date="2018-11" db="EMBL/GenBank/DDBJ databases">
        <authorList>
            <consortium name="Pathogen Informatics"/>
        </authorList>
    </citation>
    <scope>NUCLEOTIDE SEQUENCE [LARGE SCALE GENOMIC DNA]</scope>
</reference>
<reference evidence="6" key="1">
    <citation type="submission" date="2016-04" db="UniProtKB">
        <authorList>
            <consortium name="WormBaseParasite"/>
        </authorList>
    </citation>
    <scope>IDENTIFICATION</scope>
</reference>
<dbReference type="Pfam" id="PF02862">
    <property type="entry name" value="DDHD"/>
    <property type="match status" value="2"/>
</dbReference>
<dbReference type="SUPFAM" id="SSF53474">
    <property type="entry name" value="alpha/beta-Hydrolases"/>
    <property type="match status" value="1"/>
</dbReference>
<dbReference type="WBParaSite" id="HDID_0000688201-mRNA-1">
    <property type="protein sequence ID" value="HDID_0000688201-mRNA-1"/>
    <property type="gene ID" value="HDID_0000688201"/>
</dbReference>
<dbReference type="Proteomes" id="UP000274504">
    <property type="component" value="Unassembled WGS sequence"/>
</dbReference>
<dbReference type="InterPro" id="IPR004177">
    <property type="entry name" value="DDHD_dom"/>
</dbReference>
<dbReference type="AlphaFoldDB" id="A0A158QE50"/>
<evidence type="ECO:0000256" key="1">
    <source>
        <dbReference type="ARBA" id="ARBA00038464"/>
    </source>
</evidence>
<sequence length="549" mass="62722">MIRIENQYRKYCKGEYKSHSKIDVRDGLFEVDFDTRICSPLYWNCEKIPKTPRTVSYRSARVKRGLWFRTDNWQPLLEEESEAIEELFVKSIIHNLRFPLPESKKFEGILLSRGYFEESVIDTIPSEVSHIVIISHGVGQRIASITWDTLKMRETCAKLKEKFFPEYKGRVEFFPIEWRVILPLNEGTIDSVTLSECHPLRAYLNSTMLDIMYYTSSIQRMEIMRTFYGEVARLYNLFCEHNPQFVEGGGKVSVIAHSLGAVVAFDVLTAATPMYSDLAYIRHLQVENLFCLGSPLGVYLALRGIHPKSSDPTTDLSRSSAPSVGKDPMESDIDDNVSPLPTIPQIQQRSKTPKYRDESHLHNSKANFRLFNIFHPRDPVAYRLEPLIFKHYTNIQPAVIGNPKLLKDPDLPKSPPTSTIEDKFGFTDINFSNRLKSKPNGSANGSVPKSIVLALNTLGNYLKKNHAPGIDNILSDCEKPPENMRLMPLPSEPKLRTRIDFQLEAEELTVQNLFVHVFTSHANYWTNEALCLFLLSQILGEAPKFSNSQ</sequence>
<gene>
    <name evidence="4" type="ORF">HDID_LOCUS6880</name>
</gene>
<name>A0A158QE50_HYMDI</name>
<dbReference type="GO" id="GO:0046872">
    <property type="term" value="F:metal ion binding"/>
    <property type="evidence" value="ECO:0007669"/>
    <property type="project" value="InterPro"/>
</dbReference>
<feature type="region of interest" description="Disordered" evidence="2">
    <location>
        <begin position="309"/>
        <end position="357"/>
    </location>
</feature>
<dbReference type="PROSITE" id="PS51043">
    <property type="entry name" value="DDHD"/>
    <property type="match status" value="1"/>
</dbReference>
<dbReference type="GO" id="GO:0005737">
    <property type="term" value="C:cytoplasm"/>
    <property type="evidence" value="ECO:0007669"/>
    <property type="project" value="TreeGrafter"/>
</dbReference>
<feature type="domain" description="DDHD" evidence="3">
    <location>
        <begin position="282"/>
        <end position="540"/>
    </location>
</feature>
<organism evidence="6">
    <name type="scientific">Hymenolepis diminuta</name>
    <name type="common">Rat tapeworm</name>
    <dbReference type="NCBI Taxonomy" id="6216"/>
    <lineage>
        <taxon>Eukaryota</taxon>
        <taxon>Metazoa</taxon>
        <taxon>Spiralia</taxon>
        <taxon>Lophotrochozoa</taxon>
        <taxon>Platyhelminthes</taxon>
        <taxon>Cestoda</taxon>
        <taxon>Eucestoda</taxon>
        <taxon>Cyclophyllidea</taxon>
        <taxon>Hymenolepididae</taxon>
        <taxon>Hymenolepis</taxon>
    </lineage>
</organism>
<evidence type="ECO:0000313" key="5">
    <source>
        <dbReference type="Proteomes" id="UP000274504"/>
    </source>
</evidence>
<evidence type="ECO:0000259" key="3">
    <source>
        <dbReference type="PROSITE" id="PS51043"/>
    </source>
</evidence>
<protein>
    <submittedName>
        <fullName evidence="6">DDHD domain-containing protein</fullName>
    </submittedName>
</protein>
<evidence type="ECO:0000313" key="4">
    <source>
        <dbReference type="EMBL" id="VDL59198.1"/>
    </source>
</evidence>
<dbReference type="EMBL" id="UYSG01010884">
    <property type="protein sequence ID" value="VDL59198.1"/>
    <property type="molecule type" value="Genomic_DNA"/>
</dbReference>
<dbReference type="SMART" id="SM01127">
    <property type="entry name" value="DDHD"/>
    <property type="match status" value="1"/>
</dbReference>
<evidence type="ECO:0000256" key="2">
    <source>
        <dbReference type="SAM" id="MobiDB-lite"/>
    </source>
</evidence>
<dbReference type="InterPro" id="IPR058055">
    <property type="entry name" value="PA-PLA1"/>
</dbReference>
<dbReference type="InterPro" id="IPR029058">
    <property type="entry name" value="AB_hydrolase_fold"/>
</dbReference>
<dbReference type="PANTHER" id="PTHR23509">
    <property type="entry name" value="PA-PL1 PHOSPHOLIPASE FAMILY"/>
    <property type="match status" value="1"/>
</dbReference>